<evidence type="ECO:0000256" key="1">
    <source>
        <dbReference type="SAM" id="MobiDB-lite"/>
    </source>
</evidence>
<accession>F4PVC0</accession>
<feature type="region of interest" description="Disordered" evidence="1">
    <location>
        <begin position="43"/>
        <end position="62"/>
    </location>
</feature>
<name>F4PVC0_CACFS</name>
<protein>
    <recommendedName>
        <fullName evidence="5">Transmembrane protein</fullName>
    </recommendedName>
</protein>
<proteinExistence type="predicted"/>
<feature type="compositionally biased region" description="Basic and acidic residues" evidence="1">
    <location>
        <begin position="52"/>
        <end position="62"/>
    </location>
</feature>
<keyword evidence="2" id="KW-0472">Membrane</keyword>
<evidence type="ECO:0000256" key="2">
    <source>
        <dbReference type="SAM" id="Phobius"/>
    </source>
</evidence>
<dbReference type="GeneID" id="14872121"/>
<gene>
    <name evidence="3" type="ORF">DFA_07042</name>
</gene>
<dbReference type="EMBL" id="GL883013">
    <property type="protein sequence ID" value="EGG19934.1"/>
    <property type="molecule type" value="Genomic_DNA"/>
</dbReference>
<dbReference type="Proteomes" id="UP000007797">
    <property type="component" value="Unassembled WGS sequence"/>
</dbReference>
<reference evidence="4" key="1">
    <citation type="journal article" date="2011" name="Genome Res.">
        <title>Phylogeny-wide analysis of social amoeba genomes highlights ancient origins for complex intercellular communication.</title>
        <authorList>
            <person name="Heidel A.J."/>
            <person name="Lawal H.M."/>
            <person name="Felder M."/>
            <person name="Schilde C."/>
            <person name="Helps N.R."/>
            <person name="Tunggal B."/>
            <person name="Rivero F."/>
            <person name="John U."/>
            <person name="Schleicher M."/>
            <person name="Eichinger L."/>
            <person name="Platzer M."/>
            <person name="Noegel A.A."/>
            <person name="Schaap P."/>
            <person name="Gloeckner G."/>
        </authorList>
    </citation>
    <scope>NUCLEOTIDE SEQUENCE [LARGE SCALE GENOMIC DNA]</scope>
    <source>
        <strain evidence="4">SH3</strain>
    </source>
</reference>
<dbReference type="RefSeq" id="XP_004366917.1">
    <property type="nucleotide sequence ID" value="XM_004366860.1"/>
</dbReference>
<dbReference type="KEGG" id="dfa:DFA_07042"/>
<keyword evidence="4" id="KW-1185">Reference proteome</keyword>
<organism evidence="3 4">
    <name type="scientific">Cavenderia fasciculata</name>
    <name type="common">Slime mold</name>
    <name type="synonym">Dictyostelium fasciculatum</name>
    <dbReference type="NCBI Taxonomy" id="261658"/>
    <lineage>
        <taxon>Eukaryota</taxon>
        <taxon>Amoebozoa</taxon>
        <taxon>Evosea</taxon>
        <taxon>Eumycetozoa</taxon>
        <taxon>Dictyostelia</taxon>
        <taxon>Acytosteliales</taxon>
        <taxon>Cavenderiaceae</taxon>
        <taxon>Cavenderia</taxon>
    </lineage>
</organism>
<evidence type="ECO:0000313" key="3">
    <source>
        <dbReference type="EMBL" id="EGG19934.1"/>
    </source>
</evidence>
<evidence type="ECO:0000313" key="4">
    <source>
        <dbReference type="Proteomes" id="UP000007797"/>
    </source>
</evidence>
<feature type="transmembrane region" description="Helical" evidence="2">
    <location>
        <begin position="23"/>
        <end position="43"/>
    </location>
</feature>
<keyword evidence="2" id="KW-1133">Transmembrane helix</keyword>
<dbReference type="AlphaFoldDB" id="F4PVC0"/>
<evidence type="ECO:0008006" key="5">
    <source>
        <dbReference type="Google" id="ProtNLM"/>
    </source>
</evidence>
<keyword evidence="2" id="KW-0812">Transmembrane</keyword>
<sequence length="62" mass="6800">MISEDYVHNQQNALFECNMHSTLVNATAAALFCCACFLPSSLVKSKSTTSKAKKDEQSRQDG</sequence>